<dbReference type="Pfam" id="PF00112">
    <property type="entry name" value="Peptidase_C1"/>
    <property type="match status" value="1"/>
</dbReference>
<gene>
    <name evidence="2" type="ORF">CHU93_14245</name>
</gene>
<comment type="caution">
    <text evidence="2">The sequence shown here is derived from an EMBL/GenBank/DDBJ whole genome shotgun (WGS) entry which is preliminary data.</text>
</comment>
<dbReference type="EMBL" id="NOXT01000123">
    <property type="protein sequence ID" value="OYQ24997.1"/>
    <property type="molecule type" value="Genomic_DNA"/>
</dbReference>
<dbReference type="InterPro" id="IPR000668">
    <property type="entry name" value="Peptidase_C1A_C"/>
</dbReference>
<sequence>MTRLEQRPRCCHAGPSRPRELHLIAPLSRRQLLANGLSLATAGRASAALSAAPLPPMVDISALFGPVRNQGDRNTCAYFAATAAAEAAMARKTGMAVALSEQYLTDIAHAGHRLPADETTNIHGVLDLIANDGMVPAAARPYRSQAPAGQLVQGPDPALLAIGRRLAFAPLQIPDTRLESLQRRLLRTPLIVALAFPHNRAGWRDDGLVEPVPGLVPDGDARDQFPNHFVVLTGFDRRRQLFFLRSSWGPDWGRGGYGRIRFASMQTNWLTGPALFLRYSPPPPLRDRLPLGAGGPAG</sequence>
<reference evidence="2 3" key="1">
    <citation type="submission" date="2017-07" db="EMBL/GenBank/DDBJ databases">
        <title>Sandarakinorhabdus cyanobacteriorum sp. nov., a novel bacterium isolated from cyanobacterial aggregates in a eutrophic lake.</title>
        <authorList>
            <person name="Cai H."/>
        </authorList>
    </citation>
    <scope>NUCLEOTIDE SEQUENCE [LARGE SCALE GENOMIC DNA]</scope>
    <source>
        <strain evidence="2 3">TH057</strain>
    </source>
</reference>
<dbReference type="SUPFAM" id="SSF54001">
    <property type="entry name" value="Cysteine proteinases"/>
    <property type="match status" value="1"/>
</dbReference>
<dbReference type="AlphaFoldDB" id="A0A255Y6Z8"/>
<dbReference type="GO" id="GO:0006508">
    <property type="term" value="P:proteolysis"/>
    <property type="evidence" value="ECO:0007669"/>
    <property type="project" value="InterPro"/>
</dbReference>
<evidence type="ECO:0000313" key="3">
    <source>
        <dbReference type="Proteomes" id="UP000216991"/>
    </source>
</evidence>
<dbReference type="InterPro" id="IPR038765">
    <property type="entry name" value="Papain-like_cys_pep_sf"/>
</dbReference>
<evidence type="ECO:0000259" key="1">
    <source>
        <dbReference type="SMART" id="SM00645"/>
    </source>
</evidence>
<accession>A0A255Y6Z8</accession>
<evidence type="ECO:0000313" key="2">
    <source>
        <dbReference type="EMBL" id="OYQ24997.1"/>
    </source>
</evidence>
<name>A0A255Y6Z8_9SPHN</name>
<dbReference type="GO" id="GO:0008234">
    <property type="term" value="F:cysteine-type peptidase activity"/>
    <property type="evidence" value="ECO:0007669"/>
    <property type="project" value="InterPro"/>
</dbReference>
<dbReference type="OrthoDB" id="5318987at2"/>
<keyword evidence="3" id="KW-1185">Reference proteome</keyword>
<organism evidence="2 3">
    <name type="scientific">Sandarakinorhabdus cyanobacteriorum</name>
    <dbReference type="NCBI Taxonomy" id="1981098"/>
    <lineage>
        <taxon>Bacteria</taxon>
        <taxon>Pseudomonadati</taxon>
        <taxon>Pseudomonadota</taxon>
        <taxon>Alphaproteobacteria</taxon>
        <taxon>Sphingomonadales</taxon>
        <taxon>Sphingosinicellaceae</taxon>
        <taxon>Sandarakinorhabdus</taxon>
    </lineage>
</organism>
<dbReference type="Proteomes" id="UP000216991">
    <property type="component" value="Unassembled WGS sequence"/>
</dbReference>
<protein>
    <recommendedName>
        <fullName evidence="1">Peptidase C1A papain C-terminal domain-containing protein</fullName>
    </recommendedName>
</protein>
<dbReference type="SMART" id="SM00645">
    <property type="entry name" value="Pept_C1"/>
    <property type="match status" value="1"/>
</dbReference>
<feature type="domain" description="Peptidase C1A papain C-terminal" evidence="1">
    <location>
        <begin position="54"/>
        <end position="277"/>
    </location>
</feature>
<proteinExistence type="predicted"/>
<dbReference type="Gene3D" id="3.90.70.10">
    <property type="entry name" value="Cysteine proteinases"/>
    <property type="match status" value="1"/>
</dbReference>